<organism evidence="1 2">
    <name type="scientific">Gordonia asplenii</name>
    <dbReference type="NCBI Taxonomy" id="2725283"/>
    <lineage>
        <taxon>Bacteria</taxon>
        <taxon>Bacillati</taxon>
        <taxon>Actinomycetota</taxon>
        <taxon>Actinomycetes</taxon>
        <taxon>Mycobacteriales</taxon>
        <taxon>Gordoniaceae</taxon>
        <taxon>Gordonia</taxon>
    </lineage>
</organism>
<sequence>MSRRPDPAPTASPDAVVQRVDELLAQVDAVRATSSQSGGDGVDLGALERQAVLLEQAHQVLSVALEDVDRAT</sequence>
<dbReference type="Proteomes" id="UP000550729">
    <property type="component" value="Unassembled WGS sequence"/>
</dbReference>
<name>A0A848L8J3_9ACTN</name>
<comment type="caution">
    <text evidence="1">The sequence shown here is derived from an EMBL/GenBank/DDBJ whole genome shotgun (WGS) entry which is preliminary data.</text>
</comment>
<accession>A0A848L8J3</accession>
<proteinExistence type="predicted"/>
<gene>
    <name evidence="1" type="ORF">HH308_29105</name>
</gene>
<keyword evidence="2" id="KW-1185">Reference proteome</keyword>
<dbReference type="EMBL" id="JABBNB010000061">
    <property type="protein sequence ID" value="NMO05285.1"/>
    <property type="molecule type" value="Genomic_DNA"/>
</dbReference>
<protein>
    <submittedName>
        <fullName evidence="1">Uncharacterized protein</fullName>
    </submittedName>
</protein>
<dbReference type="AlphaFoldDB" id="A0A848L8J3"/>
<evidence type="ECO:0000313" key="2">
    <source>
        <dbReference type="Proteomes" id="UP000550729"/>
    </source>
</evidence>
<evidence type="ECO:0000313" key="1">
    <source>
        <dbReference type="EMBL" id="NMO05285.1"/>
    </source>
</evidence>
<reference evidence="1 2" key="1">
    <citation type="submission" date="2020-04" db="EMBL/GenBank/DDBJ databases">
        <title>Gordonia sp. nov. TBRC 11910.</title>
        <authorList>
            <person name="Suriyachadkun C."/>
        </authorList>
    </citation>
    <scope>NUCLEOTIDE SEQUENCE [LARGE SCALE GENOMIC DNA]</scope>
    <source>
        <strain evidence="1 2">TBRC 11910</strain>
    </source>
</reference>